<feature type="transmembrane region" description="Helical" evidence="1">
    <location>
        <begin position="79"/>
        <end position="109"/>
    </location>
</feature>
<dbReference type="Proteomes" id="UP000334019">
    <property type="component" value="Chromosome"/>
</dbReference>
<proteinExistence type="predicted"/>
<accession>A0A5Q2RNR4</accession>
<protein>
    <recommendedName>
        <fullName evidence="4">DUF2029 domain-containing protein</fullName>
    </recommendedName>
</protein>
<feature type="transmembrane region" description="Helical" evidence="1">
    <location>
        <begin position="327"/>
        <end position="345"/>
    </location>
</feature>
<dbReference type="EMBL" id="CP045851">
    <property type="protein sequence ID" value="QGG96592.1"/>
    <property type="molecule type" value="Genomic_DNA"/>
</dbReference>
<name>A0A5Q2RNR4_9ACTN</name>
<feature type="transmembrane region" description="Helical" evidence="1">
    <location>
        <begin position="280"/>
        <end position="297"/>
    </location>
</feature>
<feature type="transmembrane region" description="Helical" evidence="1">
    <location>
        <begin position="166"/>
        <end position="189"/>
    </location>
</feature>
<feature type="transmembrane region" description="Helical" evidence="1">
    <location>
        <begin position="121"/>
        <end position="146"/>
    </location>
</feature>
<dbReference type="KEGG" id="atq:GH723_16605"/>
<organism evidence="2 3">
    <name type="scientific">Actinomarinicola tropica</name>
    <dbReference type="NCBI Taxonomy" id="2789776"/>
    <lineage>
        <taxon>Bacteria</taxon>
        <taxon>Bacillati</taxon>
        <taxon>Actinomycetota</taxon>
        <taxon>Acidimicrobiia</taxon>
        <taxon>Acidimicrobiales</taxon>
        <taxon>Iamiaceae</taxon>
        <taxon>Actinomarinicola</taxon>
    </lineage>
</organism>
<keyword evidence="1" id="KW-1133">Transmembrane helix</keyword>
<evidence type="ECO:0008006" key="4">
    <source>
        <dbReference type="Google" id="ProtNLM"/>
    </source>
</evidence>
<evidence type="ECO:0000313" key="2">
    <source>
        <dbReference type="EMBL" id="QGG96592.1"/>
    </source>
</evidence>
<feature type="transmembrane region" description="Helical" evidence="1">
    <location>
        <begin position="201"/>
        <end position="222"/>
    </location>
</feature>
<keyword evidence="3" id="KW-1185">Reference proteome</keyword>
<evidence type="ECO:0000313" key="3">
    <source>
        <dbReference type="Proteomes" id="UP000334019"/>
    </source>
</evidence>
<dbReference type="RefSeq" id="WP_153760696.1">
    <property type="nucleotide sequence ID" value="NZ_CP045851.1"/>
</dbReference>
<feature type="transmembrane region" description="Helical" evidence="1">
    <location>
        <begin position="250"/>
        <end position="268"/>
    </location>
</feature>
<feature type="transmembrane region" description="Helical" evidence="1">
    <location>
        <begin position="26"/>
        <end position="44"/>
    </location>
</feature>
<evidence type="ECO:0000256" key="1">
    <source>
        <dbReference type="SAM" id="Phobius"/>
    </source>
</evidence>
<keyword evidence="1" id="KW-0812">Transmembrane</keyword>
<dbReference type="AlphaFoldDB" id="A0A5Q2RNR4"/>
<keyword evidence="1" id="KW-0472">Membrane</keyword>
<gene>
    <name evidence="2" type="ORF">GH723_16605</name>
</gene>
<sequence>MPTTDLPPARFVGRLPGVLGADARPLLLGAAVLVLGYLPLVALGPGTDLDVGGVHDAGRAILRGDYSVSRTPGAPVHEAIVGVLHALGGVVLVNLASVVMAAVTALAVVRLLSREGHPHAGWYGLAVVLNPYVWIAGTSMVDFLWATGFALAGANAQLSRRWVPAAVLYALAAGCRLSTLFVIGAFVLADLLGTAPAERRRLVGLGAVTLALTAVVYLPPFVTMGWDFLDSNVPSSTLLVQVGRFGVKNWFFFGPVVIVLGLVVLPRLLRDLPRLWPSSAVLRMGLLGLVAAELVFLRFPWKLAHLLPAFLCLLLVLGAARLLGGRAIALLLVAQVLLGLVNVNLADPDRPDRATGGRFAPEVIEGQWVRDLRCRLDSDREAYRDPGRGDEGGDGVGADLFATWRCVVPWSE</sequence>
<reference evidence="2 3" key="1">
    <citation type="submission" date="2019-11" db="EMBL/GenBank/DDBJ databases">
        <authorList>
            <person name="He Y."/>
        </authorList>
    </citation>
    <scope>NUCLEOTIDE SEQUENCE [LARGE SCALE GENOMIC DNA]</scope>
    <source>
        <strain evidence="2 3">SCSIO 58843</strain>
    </source>
</reference>